<name>A0A7X1FQ67_9SPHN</name>
<reference evidence="2 3" key="1">
    <citation type="submission" date="2020-08" db="EMBL/GenBank/DDBJ databases">
        <title>The genome sequence of type strain Novosphingobium flavum NBRC 111647.</title>
        <authorList>
            <person name="Liu Y."/>
        </authorList>
    </citation>
    <scope>NUCLEOTIDE SEQUENCE [LARGE SCALE GENOMIC DNA]</scope>
    <source>
        <strain evidence="2 3">NBRC 111647</strain>
    </source>
</reference>
<dbReference type="InterPro" id="IPR005801">
    <property type="entry name" value="ADC_synthase"/>
</dbReference>
<evidence type="ECO:0000313" key="2">
    <source>
        <dbReference type="EMBL" id="MBC2664809.1"/>
    </source>
</evidence>
<evidence type="ECO:0000259" key="1">
    <source>
        <dbReference type="Pfam" id="PF00425"/>
    </source>
</evidence>
<evidence type="ECO:0000313" key="3">
    <source>
        <dbReference type="Proteomes" id="UP000566813"/>
    </source>
</evidence>
<dbReference type="PANTHER" id="PTHR11236">
    <property type="entry name" value="AMINOBENZOATE/ANTHRANILATE SYNTHASE"/>
    <property type="match status" value="1"/>
</dbReference>
<protein>
    <submittedName>
        <fullName evidence="2">Chorismate-binding protein</fullName>
    </submittedName>
</protein>
<dbReference type="PANTHER" id="PTHR11236:SF50">
    <property type="entry name" value="AMINODEOXYCHORISMATE SYNTHASE COMPONENT 1"/>
    <property type="match status" value="1"/>
</dbReference>
<feature type="domain" description="Chorismate-utilising enzyme C-terminal" evidence="1">
    <location>
        <begin position="150"/>
        <end position="371"/>
    </location>
</feature>
<dbReference type="Proteomes" id="UP000566813">
    <property type="component" value="Unassembled WGS sequence"/>
</dbReference>
<dbReference type="AlphaFoldDB" id="A0A7X1FQ67"/>
<dbReference type="Pfam" id="PF00425">
    <property type="entry name" value="Chorismate_bind"/>
    <property type="match status" value="1"/>
</dbReference>
<sequence>MAGDQGWSALWSPVHAGRASLPGISEPFVLLDDWNSGATAQLFSEPHAIITAHSADEVAPALDRVRQSTREGAYAAGYLTYDAARGLGHSVPRPPGNTGTASRSPMLWFGLFGAPQPVRLPSVGLPPVPTGGYLHRPGHRARDDRGRLTALMGHLRAGLCDEVQLVVEAMLDGLGNDPRLIYESLRSVRKADWGGMVSTGGVGFASFSSELLFAQQGGEIWTKTFVDTLGRAARLDDDMAQRQDLARSGRSARARPVAASILAELQRVSGNDTSAPRSRLTLVTRPTAHELSSVVSIRSETGRDGIGLLRAMFPSQSTVGLPKLSAMEVIAATEPNARGAFGGSMGFIAPDGRAAFNVLTQTLEYDAGRSSLLMKIGANCGPTSTLNELLRAFRAQARFLEACAHLGL</sequence>
<keyword evidence="3" id="KW-1185">Reference proteome</keyword>
<proteinExistence type="predicted"/>
<gene>
    <name evidence="2" type="ORF">H7F51_04690</name>
</gene>
<dbReference type="InterPro" id="IPR019999">
    <property type="entry name" value="Anth_synth_I-like"/>
</dbReference>
<dbReference type="Gene3D" id="3.60.120.10">
    <property type="entry name" value="Anthranilate synthase"/>
    <property type="match status" value="1"/>
</dbReference>
<dbReference type="GO" id="GO:0000162">
    <property type="term" value="P:L-tryptophan biosynthetic process"/>
    <property type="evidence" value="ECO:0007669"/>
    <property type="project" value="TreeGrafter"/>
</dbReference>
<dbReference type="RefSeq" id="WP_185663074.1">
    <property type="nucleotide sequence ID" value="NZ_JACLAW010000003.1"/>
</dbReference>
<organism evidence="2 3">
    <name type="scientific">Novosphingobium flavum</name>
    <dbReference type="NCBI Taxonomy" id="1778672"/>
    <lineage>
        <taxon>Bacteria</taxon>
        <taxon>Pseudomonadati</taxon>
        <taxon>Pseudomonadota</taxon>
        <taxon>Alphaproteobacteria</taxon>
        <taxon>Sphingomonadales</taxon>
        <taxon>Sphingomonadaceae</taxon>
        <taxon>Novosphingobium</taxon>
    </lineage>
</organism>
<dbReference type="GO" id="GO:0046820">
    <property type="term" value="F:4-amino-4-deoxychorismate synthase activity"/>
    <property type="evidence" value="ECO:0007669"/>
    <property type="project" value="TreeGrafter"/>
</dbReference>
<accession>A0A7X1FQ67</accession>
<dbReference type="InterPro" id="IPR015890">
    <property type="entry name" value="Chorismate_C"/>
</dbReference>
<dbReference type="SUPFAM" id="SSF56322">
    <property type="entry name" value="ADC synthase"/>
    <property type="match status" value="1"/>
</dbReference>
<dbReference type="EMBL" id="JACLAW010000003">
    <property type="protein sequence ID" value="MBC2664809.1"/>
    <property type="molecule type" value="Genomic_DNA"/>
</dbReference>
<comment type="caution">
    <text evidence="2">The sequence shown here is derived from an EMBL/GenBank/DDBJ whole genome shotgun (WGS) entry which is preliminary data.</text>
</comment>